<dbReference type="Pfam" id="PF02321">
    <property type="entry name" value="OEP"/>
    <property type="match status" value="1"/>
</dbReference>
<evidence type="ECO:0000256" key="1">
    <source>
        <dbReference type="ARBA" id="ARBA00007613"/>
    </source>
</evidence>
<keyword evidence="3" id="KW-0732">Signal</keyword>
<organism evidence="4 5">
    <name type="scientific">Desulfococcus multivorans DSM 2059</name>
    <dbReference type="NCBI Taxonomy" id="1121405"/>
    <lineage>
        <taxon>Bacteria</taxon>
        <taxon>Pseudomonadati</taxon>
        <taxon>Thermodesulfobacteriota</taxon>
        <taxon>Desulfobacteria</taxon>
        <taxon>Desulfobacterales</taxon>
        <taxon>Desulfococcaceae</taxon>
        <taxon>Desulfococcus</taxon>
    </lineage>
</organism>
<evidence type="ECO:0000256" key="3">
    <source>
        <dbReference type="SAM" id="SignalP"/>
    </source>
</evidence>
<feature type="coiled-coil region" evidence="2">
    <location>
        <begin position="325"/>
        <end position="352"/>
    </location>
</feature>
<proteinExistence type="inferred from homology"/>
<protein>
    <submittedName>
        <fullName evidence="4">Outer membrane efflux protein</fullName>
    </submittedName>
</protein>
<comment type="caution">
    <text evidence="4">The sequence shown here is derived from an EMBL/GenBank/DDBJ whole genome shotgun (WGS) entry which is preliminary data.</text>
</comment>
<dbReference type="Proteomes" id="UP000014977">
    <property type="component" value="Unassembled WGS sequence"/>
</dbReference>
<dbReference type="OrthoDB" id="5412369at2"/>
<feature type="signal peptide" evidence="3">
    <location>
        <begin position="1"/>
        <end position="17"/>
    </location>
</feature>
<evidence type="ECO:0000256" key="2">
    <source>
        <dbReference type="SAM" id="Coils"/>
    </source>
</evidence>
<dbReference type="InterPro" id="IPR003423">
    <property type="entry name" value="OMP_efflux"/>
</dbReference>
<dbReference type="Gene3D" id="1.20.1600.10">
    <property type="entry name" value="Outer membrane efflux proteins (OEP)"/>
    <property type="match status" value="1"/>
</dbReference>
<evidence type="ECO:0000313" key="5">
    <source>
        <dbReference type="Proteomes" id="UP000014977"/>
    </source>
</evidence>
<dbReference type="GO" id="GO:0015562">
    <property type="term" value="F:efflux transmembrane transporter activity"/>
    <property type="evidence" value="ECO:0007669"/>
    <property type="project" value="InterPro"/>
</dbReference>
<keyword evidence="2" id="KW-0175">Coiled coil</keyword>
<keyword evidence="5" id="KW-1185">Reference proteome</keyword>
<reference evidence="4 5" key="1">
    <citation type="journal article" date="2013" name="Genome Announc.">
        <title>Draft genome sequences for three mercury-methylating, sulfate-reducing bacteria.</title>
        <authorList>
            <person name="Brown S.D."/>
            <person name="Hurt R.A.Jr."/>
            <person name="Gilmour C.C."/>
            <person name="Elias D.A."/>
        </authorList>
    </citation>
    <scope>NUCLEOTIDE SEQUENCE [LARGE SCALE GENOMIC DNA]</scope>
    <source>
        <strain evidence="4 5">DSM 2059</strain>
    </source>
</reference>
<dbReference type="SUPFAM" id="SSF56954">
    <property type="entry name" value="Outer membrane efflux proteins (OEP)"/>
    <property type="match status" value="1"/>
</dbReference>
<sequence length="513" mass="56867">MKTILRVIVTLSFCATAGCSSNYREMSSELDNYRPPSYFQSIADGTKAAASLSTEQDLSRDEGRRQLAGMRQKWRKVSGASGTADTFYRPEPERFRRLSTAARSDAGAAGVLKRGYTLETLEMLTLIRNPGIHAAEKRLQAELQAFSQVAEIDAVLEQYTAFTEGLMTGVGPMKGKDSVRMKFPFPGVTALKGEVVDASVRAAAESLEIARRDALTNARKTYWNLLYVRKSQSITSETLSLFQRLESVAQTRYKAGNTSFQDVIKVTIESRILEEDLVTLTERTRNLESMLLDILDLPPDTAVGPPVKETPDRRLPALDRLHPLARDRRQELRRLRAQVGKMERMLELAETMILPPYSLGLSYYDDEAVLQAGSAAVKASFFDRTTAAVGAGLPKSPWFGTNDAWLKGTRSSLAALRADLRKAAAATDNHVRNTWFEMDRAVREEILYRETVVDLSKSALDVSTRGYESGTVSFADVIASYTNWLKVRLALARKISDIGVARAELEQAVGVSL</sequence>
<feature type="chain" id="PRO_5030177174" evidence="3">
    <location>
        <begin position="18"/>
        <end position="513"/>
    </location>
</feature>
<dbReference type="RefSeq" id="WP_020878825.1">
    <property type="nucleotide sequence ID" value="NZ_ATHJ01000143.1"/>
</dbReference>
<dbReference type="AlphaFoldDB" id="S7T7I7"/>
<dbReference type="STRING" id="897.B2D07_13260"/>
<dbReference type="PANTHER" id="PTHR30203">
    <property type="entry name" value="OUTER MEMBRANE CATION EFFLUX PROTEIN"/>
    <property type="match status" value="1"/>
</dbReference>
<gene>
    <name evidence="4" type="ORF">dsmv_3657</name>
</gene>
<evidence type="ECO:0000313" key="4">
    <source>
        <dbReference type="EMBL" id="EPR32465.1"/>
    </source>
</evidence>
<dbReference type="PROSITE" id="PS51257">
    <property type="entry name" value="PROKAR_LIPOPROTEIN"/>
    <property type="match status" value="1"/>
</dbReference>
<dbReference type="PANTHER" id="PTHR30203:SF24">
    <property type="entry name" value="BLR4935 PROTEIN"/>
    <property type="match status" value="1"/>
</dbReference>
<dbReference type="InterPro" id="IPR010131">
    <property type="entry name" value="MdtP/NodT-like"/>
</dbReference>
<accession>S7T7I7</accession>
<dbReference type="EMBL" id="ATHJ01000143">
    <property type="protein sequence ID" value="EPR32465.1"/>
    <property type="molecule type" value="Genomic_DNA"/>
</dbReference>
<dbReference type="eggNOG" id="COG1538">
    <property type="taxonomic scope" value="Bacteria"/>
</dbReference>
<name>S7T7I7_DESML</name>
<comment type="similarity">
    <text evidence="1">Belongs to the outer membrane factor (OMF) (TC 1.B.17) family.</text>
</comment>